<evidence type="ECO:0000313" key="2">
    <source>
        <dbReference type="EMBL" id="KAH8082030.1"/>
    </source>
</evidence>
<keyword evidence="3" id="KW-1185">Reference proteome</keyword>
<proteinExistence type="predicted"/>
<dbReference type="EMBL" id="JAEVFJ010000051">
    <property type="protein sequence ID" value="KAH8082030.1"/>
    <property type="molecule type" value="Genomic_DNA"/>
</dbReference>
<reference evidence="2" key="1">
    <citation type="journal article" date="2021" name="New Phytol.">
        <title>Evolutionary innovations through gain and loss of genes in the ectomycorrhizal Boletales.</title>
        <authorList>
            <person name="Wu G."/>
            <person name="Miyauchi S."/>
            <person name="Morin E."/>
            <person name="Kuo A."/>
            <person name="Drula E."/>
            <person name="Varga T."/>
            <person name="Kohler A."/>
            <person name="Feng B."/>
            <person name="Cao Y."/>
            <person name="Lipzen A."/>
            <person name="Daum C."/>
            <person name="Hundley H."/>
            <person name="Pangilinan J."/>
            <person name="Johnson J."/>
            <person name="Barry K."/>
            <person name="LaButti K."/>
            <person name="Ng V."/>
            <person name="Ahrendt S."/>
            <person name="Min B."/>
            <person name="Choi I.G."/>
            <person name="Park H."/>
            <person name="Plett J.M."/>
            <person name="Magnuson J."/>
            <person name="Spatafora J.W."/>
            <person name="Nagy L.G."/>
            <person name="Henrissat B."/>
            <person name="Grigoriev I.V."/>
            <person name="Yang Z.L."/>
            <person name="Xu J."/>
            <person name="Martin F.M."/>
        </authorList>
    </citation>
    <scope>NUCLEOTIDE SEQUENCE</scope>
    <source>
        <strain evidence="2">KKN 215</strain>
    </source>
</reference>
<feature type="compositionally biased region" description="Acidic residues" evidence="1">
    <location>
        <begin position="55"/>
        <end position="70"/>
    </location>
</feature>
<organism evidence="2 3">
    <name type="scientific">Cristinia sonorae</name>
    <dbReference type="NCBI Taxonomy" id="1940300"/>
    <lineage>
        <taxon>Eukaryota</taxon>
        <taxon>Fungi</taxon>
        <taxon>Dikarya</taxon>
        <taxon>Basidiomycota</taxon>
        <taxon>Agaricomycotina</taxon>
        <taxon>Agaricomycetes</taxon>
        <taxon>Agaricomycetidae</taxon>
        <taxon>Agaricales</taxon>
        <taxon>Pleurotineae</taxon>
        <taxon>Stephanosporaceae</taxon>
        <taxon>Cristinia</taxon>
    </lineage>
</organism>
<sequence length="207" mass="22674">MATKRCPGCEREISLSHFSNHLSQTTNRRCVDAHLRQIHEVLPGVFSNNTVASHDDDDSMEDGCAADEGEDLDLDMHGQFLDEDVGVGGKIDFDVDEEMEEAGGDKSIDVDDDESGEEDDDDDIDYEDERPLEAPAASHSRLKAHTSHMQAEQQAPPPTSDGGCKNVEESLRQQVYVEHFPSSRAVLHQPSLVHGLGKILLISAPVA</sequence>
<name>A0A8K0XKM4_9AGAR</name>
<dbReference type="AlphaFoldDB" id="A0A8K0XKM4"/>
<comment type="caution">
    <text evidence="2">The sequence shown here is derived from an EMBL/GenBank/DDBJ whole genome shotgun (WGS) entry which is preliminary data.</text>
</comment>
<evidence type="ECO:0000256" key="1">
    <source>
        <dbReference type="SAM" id="MobiDB-lite"/>
    </source>
</evidence>
<feature type="region of interest" description="Disordered" evidence="1">
    <location>
        <begin position="48"/>
        <end position="70"/>
    </location>
</feature>
<accession>A0A8K0XKM4</accession>
<dbReference type="Proteomes" id="UP000813824">
    <property type="component" value="Unassembled WGS sequence"/>
</dbReference>
<feature type="region of interest" description="Disordered" evidence="1">
    <location>
        <begin position="100"/>
        <end position="167"/>
    </location>
</feature>
<gene>
    <name evidence="2" type="ORF">BXZ70DRAFT_1049731</name>
</gene>
<feature type="compositionally biased region" description="Acidic residues" evidence="1">
    <location>
        <begin position="110"/>
        <end position="130"/>
    </location>
</feature>
<evidence type="ECO:0000313" key="3">
    <source>
        <dbReference type="Proteomes" id="UP000813824"/>
    </source>
</evidence>
<protein>
    <submittedName>
        <fullName evidence="2">Uncharacterized protein</fullName>
    </submittedName>
</protein>